<dbReference type="EMBL" id="CP034338">
    <property type="protein sequence ID" value="AZL70814.1"/>
    <property type="molecule type" value="Genomic_DNA"/>
</dbReference>
<name>A0A3S8UR17_9PSED</name>
<accession>A0A3S8UR17</accession>
<protein>
    <submittedName>
        <fullName evidence="1">Uncharacterized protein</fullName>
    </submittedName>
</protein>
<dbReference type="OrthoDB" id="6988253at2"/>
<proteinExistence type="predicted"/>
<evidence type="ECO:0000313" key="1">
    <source>
        <dbReference type="EMBL" id="AZL70814.1"/>
    </source>
</evidence>
<dbReference type="KEGG" id="pory:EJA05_25120"/>
<reference evidence="1 2" key="1">
    <citation type="submission" date="2018-12" db="EMBL/GenBank/DDBJ databases">
        <authorList>
            <person name="Li S."/>
            <person name="Yang R."/>
            <person name="Chen G."/>
            <person name="Zou L."/>
            <person name="Zhang C."/>
            <person name="Chen Y."/>
            <person name="Liu Z."/>
            <person name="Li Y."/>
            <person name="Yan Y."/>
            <person name="Huang M."/>
            <person name="Chen T."/>
        </authorList>
    </citation>
    <scope>NUCLEOTIDE SEQUENCE [LARGE SCALE GENOMIC DNA]</scope>
    <source>
        <strain evidence="1 2">1257</strain>
    </source>
</reference>
<dbReference type="Proteomes" id="UP000268230">
    <property type="component" value="Chromosome"/>
</dbReference>
<dbReference type="AlphaFoldDB" id="A0A3S8UR17"/>
<organism evidence="1 2">
    <name type="scientific">Pseudomonas entomophila</name>
    <dbReference type="NCBI Taxonomy" id="312306"/>
    <lineage>
        <taxon>Bacteria</taxon>
        <taxon>Pseudomonadati</taxon>
        <taxon>Pseudomonadota</taxon>
        <taxon>Gammaproteobacteria</taxon>
        <taxon>Pseudomonadales</taxon>
        <taxon>Pseudomonadaceae</taxon>
        <taxon>Pseudomonas</taxon>
    </lineage>
</organism>
<gene>
    <name evidence="1" type="ORF">EJA05_25120</name>
</gene>
<evidence type="ECO:0000313" key="2">
    <source>
        <dbReference type="Proteomes" id="UP000268230"/>
    </source>
</evidence>
<sequence length="229" mass="25539">MMSNNLIADTHSAAVVEQSLMAFAAGMSLQNRTDVMNSYQFASLVASRLYDSENQSEAWYKQNLKVMEDLGWLTVRRTYEREISDSQSLTLGAVAFKAMRVVGQAAFGGPVAEAIGKVAEAALEGLGQITEAQDIFKHNFKDKLVGTIGLAACLETEDGQLMMVQTAVSTKGMSRDLDTVAFEWKSTDTYHYSGTALLTFNNHHYARVREHVEKRLGDRRFENVLQYDF</sequence>